<sequence length="215" mass="24382">MEDDFLANFSKRISRITAELVAGFQFVRGLKNAVSIFGSSRAQPGTSHYEEARKLAYSLAKEGRPIVTGGGPGIMEAANRGAYEAKGESIGINIKLPQWQWVNKYVTNSIAMRYFFTRKVMFSFAAKVYVFFPGGYGTLDEFFEMVTLVQTKKLVRKVLIIAVGKEYWNSLFAWIKQDAHIKYKAVKKEELDIVRIVDSAEQALRLIQKFSKNNI</sequence>
<proteinExistence type="inferred from homology"/>
<evidence type="ECO:0000256" key="1">
    <source>
        <dbReference type="RuleBase" id="RU363015"/>
    </source>
</evidence>
<keyword evidence="1" id="KW-0378">Hydrolase</keyword>
<gene>
    <name evidence="2" type="ORF">A3D59_04415</name>
</gene>
<dbReference type="SUPFAM" id="SSF102405">
    <property type="entry name" value="MCP/YpsA-like"/>
    <property type="match status" value="1"/>
</dbReference>
<dbReference type="Proteomes" id="UP000179258">
    <property type="component" value="Unassembled WGS sequence"/>
</dbReference>
<dbReference type="PANTHER" id="PTHR43393">
    <property type="entry name" value="CYTOKININ RIBOSIDE 5'-MONOPHOSPHATE PHOSPHORIBOHYDROLASE"/>
    <property type="match status" value="1"/>
</dbReference>
<dbReference type="Pfam" id="PF03641">
    <property type="entry name" value="Lysine_decarbox"/>
    <property type="match status" value="1"/>
</dbReference>
<dbReference type="GO" id="GO:0016787">
    <property type="term" value="F:hydrolase activity"/>
    <property type="evidence" value="ECO:0007669"/>
    <property type="project" value="UniProtKB-KW"/>
</dbReference>
<dbReference type="InterPro" id="IPR052341">
    <property type="entry name" value="LOG_family_nucleotidases"/>
</dbReference>
<dbReference type="GO" id="GO:0009691">
    <property type="term" value="P:cytokinin biosynthetic process"/>
    <property type="evidence" value="ECO:0007669"/>
    <property type="project" value="UniProtKB-UniRule"/>
</dbReference>
<comment type="caution">
    <text evidence="2">The sequence shown here is derived from an EMBL/GenBank/DDBJ whole genome shotgun (WGS) entry which is preliminary data.</text>
</comment>
<protein>
    <recommendedName>
        <fullName evidence="1">Cytokinin riboside 5'-monophosphate phosphoribohydrolase</fullName>
        <ecNumber evidence="1">3.2.2.n1</ecNumber>
    </recommendedName>
</protein>
<dbReference type="NCBIfam" id="TIGR00730">
    <property type="entry name" value="Rossman fold protein, TIGR00730 family"/>
    <property type="match status" value="1"/>
</dbReference>
<organism evidence="2 3">
    <name type="scientific">Candidatus Wildermuthbacteria bacterium RIFCSPHIGHO2_02_FULL_47_17</name>
    <dbReference type="NCBI Taxonomy" id="1802452"/>
    <lineage>
        <taxon>Bacteria</taxon>
        <taxon>Candidatus Wildermuthiibacteriota</taxon>
    </lineage>
</organism>
<dbReference type="InterPro" id="IPR005269">
    <property type="entry name" value="LOG"/>
</dbReference>
<evidence type="ECO:0000313" key="2">
    <source>
        <dbReference type="EMBL" id="OHA68416.1"/>
    </source>
</evidence>
<evidence type="ECO:0000313" key="3">
    <source>
        <dbReference type="Proteomes" id="UP000179258"/>
    </source>
</evidence>
<comment type="similarity">
    <text evidence="1">Belongs to the LOG family.</text>
</comment>
<dbReference type="EC" id="3.2.2.n1" evidence="1"/>
<dbReference type="EMBL" id="MHTX01000017">
    <property type="protein sequence ID" value="OHA68416.1"/>
    <property type="molecule type" value="Genomic_DNA"/>
</dbReference>
<dbReference type="GO" id="GO:0005829">
    <property type="term" value="C:cytosol"/>
    <property type="evidence" value="ECO:0007669"/>
    <property type="project" value="TreeGrafter"/>
</dbReference>
<dbReference type="AlphaFoldDB" id="A0A1G2R6E6"/>
<reference evidence="2 3" key="1">
    <citation type="journal article" date="2016" name="Nat. Commun.">
        <title>Thousands of microbial genomes shed light on interconnected biogeochemical processes in an aquifer system.</title>
        <authorList>
            <person name="Anantharaman K."/>
            <person name="Brown C.T."/>
            <person name="Hug L.A."/>
            <person name="Sharon I."/>
            <person name="Castelle C.J."/>
            <person name="Probst A.J."/>
            <person name="Thomas B.C."/>
            <person name="Singh A."/>
            <person name="Wilkins M.J."/>
            <person name="Karaoz U."/>
            <person name="Brodie E.L."/>
            <person name="Williams K.H."/>
            <person name="Hubbard S.S."/>
            <person name="Banfield J.F."/>
        </authorList>
    </citation>
    <scope>NUCLEOTIDE SEQUENCE [LARGE SCALE GENOMIC DNA]</scope>
</reference>
<dbReference type="InterPro" id="IPR031100">
    <property type="entry name" value="LOG_fam"/>
</dbReference>
<dbReference type="Gene3D" id="3.40.50.450">
    <property type="match status" value="1"/>
</dbReference>
<name>A0A1G2R6E6_9BACT</name>
<dbReference type="PANTHER" id="PTHR43393:SF3">
    <property type="entry name" value="LYSINE DECARBOXYLASE-LIKE PROTEIN"/>
    <property type="match status" value="1"/>
</dbReference>
<accession>A0A1G2R6E6</accession>
<keyword evidence="1" id="KW-0203">Cytokinin biosynthesis</keyword>